<keyword evidence="5" id="KW-0575">Peroxidase</keyword>
<comment type="similarity">
    <text evidence="10">Belongs to the peroxidase family.</text>
</comment>
<name>A0ABR0NPJ1_GOSAR</name>
<evidence type="ECO:0000256" key="7">
    <source>
        <dbReference type="ARBA" id="ARBA00022723"/>
    </source>
</evidence>
<sequence length="95" mass="10558">MGINTPGVVALLGPRSVGRTHRVKLVHRLYPEVDPAVNPDHVSHMLHKCPDQVPDPKAVQYVRNDRGTPMVLDNKYYKIHTQQQGLVACGSRIGL</sequence>
<gene>
    <name evidence="12" type="ORF">PVK06_030891</name>
</gene>
<keyword evidence="13" id="KW-1185">Reference proteome</keyword>
<evidence type="ECO:0000256" key="6">
    <source>
        <dbReference type="ARBA" id="ARBA00022617"/>
    </source>
</evidence>
<proteinExistence type="inferred from homology"/>
<reference evidence="12 13" key="1">
    <citation type="submission" date="2023-03" db="EMBL/GenBank/DDBJ databases">
        <title>WGS of Gossypium arboreum.</title>
        <authorList>
            <person name="Yu D."/>
        </authorList>
    </citation>
    <scope>NUCLEOTIDE SEQUENCE [LARGE SCALE GENOMIC DNA]</scope>
    <source>
        <tissue evidence="12">Leaf</tissue>
    </source>
</reference>
<evidence type="ECO:0000256" key="3">
    <source>
        <dbReference type="ARBA" id="ARBA00001970"/>
    </source>
</evidence>
<dbReference type="InterPro" id="IPR000823">
    <property type="entry name" value="Peroxidase_pln"/>
</dbReference>
<evidence type="ECO:0000256" key="2">
    <source>
        <dbReference type="ARBA" id="ARBA00001913"/>
    </source>
</evidence>
<dbReference type="EMBL" id="JARKNE010000009">
    <property type="protein sequence ID" value="KAK5803248.1"/>
    <property type="molecule type" value="Genomic_DNA"/>
</dbReference>
<keyword evidence="8" id="KW-0560">Oxidoreductase</keyword>
<dbReference type="SUPFAM" id="SSF48113">
    <property type="entry name" value="Heme-dependent peroxidases"/>
    <property type="match status" value="1"/>
</dbReference>
<evidence type="ECO:0000313" key="13">
    <source>
        <dbReference type="Proteomes" id="UP001358586"/>
    </source>
</evidence>
<keyword evidence="7" id="KW-0479">Metal-binding</keyword>
<dbReference type="Proteomes" id="UP001358586">
    <property type="component" value="Chromosome 9"/>
</dbReference>
<evidence type="ECO:0000313" key="12">
    <source>
        <dbReference type="EMBL" id="KAK5803248.1"/>
    </source>
</evidence>
<evidence type="ECO:0000256" key="5">
    <source>
        <dbReference type="ARBA" id="ARBA00022559"/>
    </source>
</evidence>
<evidence type="ECO:0000256" key="10">
    <source>
        <dbReference type="RuleBase" id="RU004241"/>
    </source>
</evidence>
<organism evidence="12 13">
    <name type="scientific">Gossypium arboreum</name>
    <name type="common">Tree cotton</name>
    <name type="synonym">Gossypium nanking</name>
    <dbReference type="NCBI Taxonomy" id="29729"/>
    <lineage>
        <taxon>Eukaryota</taxon>
        <taxon>Viridiplantae</taxon>
        <taxon>Streptophyta</taxon>
        <taxon>Embryophyta</taxon>
        <taxon>Tracheophyta</taxon>
        <taxon>Spermatophyta</taxon>
        <taxon>Magnoliopsida</taxon>
        <taxon>eudicotyledons</taxon>
        <taxon>Gunneridae</taxon>
        <taxon>Pentapetalae</taxon>
        <taxon>rosids</taxon>
        <taxon>malvids</taxon>
        <taxon>Malvales</taxon>
        <taxon>Malvaceae</taxon>
        <taxon>Malvoideae</taxon>
        <taxon>Gossypium</taxon>
    </lineage>
</organism>
<dbReference type="PROSITE" id="PS50873">
    <property type="entry name" value="PEROXIDASE_4"/>
    <property type="match status" value="1"/>
</dbReference>
<evidence type="ECO:0000256" key="9">
    <source>
        <dbReference type="ARBA" id="ARBA00023004"/>
    </source>
</evidence>
<dbReference type="InterPro" id="IPR010255">
    <property type="entry name" value="Haem_peroxidase_sf"/>
</dbReference>
<evidence type="ECO:0000256" key="1">
    <source>
        <dbReference type="ARBA" id="ARBA00000189"/>
    </source>
</evidence>
<keyword evidence="6" id="KW-0349">Heme</keyword>
<evidence type="ECO:0000256" key="4">
    <source>
        <dbReference type="ARBA" id="ARBA00012313"/>
    </source>
</evidence>
<evidence type="ECO:0000259" key="11">
    <source>
        <dbReference type="PROSITE" id="PS50873"/>
    </source>
</evidence>
<dbReference type="InterPro" id="IPR002016">
    <property type="entry name" value="Haem_peroxidase"/>
</dbReference>
<protein>
    <recommendedName>
        <fullName evidence="4">peroxidase</fullName>
        <ecNumber evidence="4">1.11.1.7</ecNumber>
    </recommendedName>
</protein>
<dbReference type="EC" id="1.11.1.7" evidence="4"/>
<comment type="cofactor">
    <cofactor evidence="3">
        <name>heme b</name>
        <dbReference type="ChEBI" id="CHEBI:60344"/>
    </cofactor>
</comment>
<evidence type="ECO:0000256" key="8">
    <source>
        <dbReference type="ARBA" id="ARBA00023002"/>
    </source>
</evidence>
<accession>A0ABR0NPJ1</accession>
<dbReference type="Pfam" id="PF00141">
    <property type="entry name" value="peroxidase"/>
    <property type="match status" value="1"/>
</dbReference>
<dbReference type="Gene3D" id="1.10.420.10">
    <property type="entry name" value="Peroxidase, domain 2"/>
    <property type="match status" value="1"/>
</dbReference>
<comment type="catalytic activity">
    <reaction evidence="1">
        <text>2 a phenolic donor + H2O2 = 2 a phenolic radical donor + 2 H2O</text>
        <dbReference type="Rhea" id="RHEA:56136"/>
        <dbReference type="ChEBI" id="CHEBI:15377"/>
        <dbReference type="ChEBI" id="CHEBI:16240"/>
        <dbReference type="ChEBI" id="CHEBI:139520"/>
        <dbReference type="ChEBI" id="CHEBI:139521"/>
        <dbReference type="EC" id="1.11.1.7"/>
    </reaction>
</comment>
<comment type="caution">
    <text evidence="12">The sequence shown here is derived from an EMBL/GenBank/DDBJ whole genome shotgun (WGS) entry which is preliminary data.</text>
</comment>
<keyword evidence="9" id="KW-0408">Iron</keyword>
<dbReference type="PANTHER" id="PTHR31517">
    <property type="match status" value="1"/>
</dbReference>
<dbReference type="PANTHER" id="PTHR31517:SF80">
    <property type="entry name" value="PEROXIDASE"/>
    <property type="match status" value="1"/>
</dbReference>
<feature type="domain" description="Plant heme peroxidase family profile" evidence="11">
    <location>
        <begin position="1"/>
        <end position="95"/>
    </location>
</feature>
<comment type="cofactor">
    <cofactor evidence="2">
        <name>Ca(2+)</name>
        <dbReference type="ChEBI" id="CHEBI:29108"/>
    </cofactor>
</comment>